<dbReference type="EMBL" id="JADNRY010000206">
    <property type="protein sequence ID" value="KAF9061336.1"/>
    <property type="molecule type" value="Genomic_DNA"/>
</dbReference>
<dbReference type="PANTHER" id="PTHR39218">
    <property type="entry name" value="OXIDOREDUCTASE 14 KDA SUBUNIT, PUTATIVE (AFU_ORTHOLOGUE AFUA_1G12110)-RELATED"/>
    <property type="match status" value="1"/>
</dbReference>
<proteinExistence type="predicted"/>
<evidence type="ECO:0000313" key="1">
    <source>
        <dbReference type="EMBL" id="KAF9061336.1"/>
    </source>
</evidence>
<protein>
    <submittedName>
        <fullName evidence="1">Uncharacterized protein</fullName>
    </submittedName>
</protein>
<keyword evidence="2" id="KW-1185">Reference proteome</keyword>
<accession>A0A9P5TZZ5</accession>
<gene>
    <name evidence="1" type="ORF">BDP27DRAFT_1164504</name>
</gene>
<evidence type="ECO:0000313" key="2">
    <source>
        <dbReference type="Proteomes" id="UP000772434"/>
    </source>
</evidence>
<dbReference type="Proteomes" id="UP000772434">
    <property type="component" value="Unassembled WGS sequence"/>
</dbReference>
<dbReference type="AlphaFoldDB" id="A0A9P5TZZ5"/>
<organism evidence="1 2">
    <name type="scientific">Rhodocollybia butyracea</name>
    <dbReference type="NCBI Taxonomy" id="206335"/>
    <lineage>
        <taxon>Eukaryota</taxon>
        <taxon>Fungi</taxon>
        <taxon>Dikarya</taxon>
        <taxon>Basidiomycota</taxon>
        <taxon>Agaricomycotina</taxon>
        <taxon>Agaricomycetes</taxon>
        <taxon>Agaricomycetidae</taxon>
        <taxon>Agaricales</taxon>
        <taxon>Marasmiineae</taxon>
        <taxon>Omphalotaceae</taxon>
        <taxon>Rhodocollybia</taxon>
    </lineage>
</organism>
<sequence length="72" mass="8008">MSKLANIIGFSIFGLAARFGQLGIQKRPLLDNMYGHALAMGVFGYGGYLAYRWDETAAVLIEKKKAEIAERR</sequence>
<comment type="caution">
    <text evidence="1">The sequence shown here is derived from an EMBL/GenBank/DDBJ whole genome shotgun (WGS) entry which is preliminary data.</text>
</comment>
<reference evidence="1" key="1">
    <citation type="submission" date="2020-11" db="EMBL/GenBank/DDBJ databases">
        <authorList>
            <consortium name="DOE Joint Genome Institute"/>
            <person name="Ahrendt S."/>
            <person name="Riley R."/>
            <person name="Andreopoulos W."/>
            <person name="Labutti K."/>
            <person name="Pangilinan J."/>
            <person name="Ruiz-Duenas F.J."/>
            <person name="Barrasa J.M."/>
            <person name="Sanchez-Garcia M."/>
            <person name="Camarero S."/>
            <person name="Miyauchi S."/>
            <person name="Serrano A."/>
            <person name="Linde D."/>
            <person name="Babiker R."/>
            <person name="Drula E."/>
            <person name="Ayuso-Fernandez I."/>
            <person name="Pacheco R."/>
            <person name="Padilla G."/>
            <person name="Ferreira P."/>
            <person name="Barriuso J."/>
            <person name="Kellner H."/>
            <person name="Castanera R."/>
            <person name="Alfaro M."/>
            <person name="Ramirez L."/>
            <person name="Pisabarro A.G."/>
            <person name="Kuo A."/>
            <person name="Tritt A."/>
            <person name="Lipzen A."/>
            <person name="He G."/>
            <person name="Yan M."/>
            <person name="Ng V."/>
            <person name="Cullen D."/>
            <person name="Martin F."/>
            <person name="Rosso M.-N."/>
            <person name="Henrissat B."/>
            <person name="Hibbett D."/>
            <person name="Martinez A.T."/>
            <person name="Grigoriev I.V."/>
        </authorList>
    </citation>
    <scope>NUCLEOTIDE SEQUENCE</scope>
    <source>
        <strain evidence="1">AH 40177</strain>
    </source>
</reference>
<dbReference type="OrthoDB" id="2141050at2759"/>
<dbReference type="PANTHER" id="PTHR39218:SF1">
    <property type="entry name" value="OXIDOREDUCTASE 14 KDA SUBUNIT, PUTATIVE (AFU_ORTHOLOGUE AFUA_1G12110)-RELATED"/>
    <property type="match status" value="1"/>
</dbReference>
<feature type="non-terminal residue" evidence="1">
    <location>
        <position position="72"/>
    </location>
</feature>
<name>A0A9P5TZZ5_9AGAR</name>